<feature type="region of interest" description="Disordered" evidence="1">
    <location>
        <begin position="74"/>
        <end position="111"/>
    </location>
</feature>
<name>A0ABR1V904_9PEZI</name>
<dbReference type="InterPro" id="IPR025676">
    <property type="entry name" value="Clr5_dom"/>
</dbReference>
<feature type="compositionally biased region" description="Low complexity" evidence="1">
    <location>
        <begin position="268"/>
        <end position="301"/>
    </location>
</feature>
<sequence length="686" mass="77396">MEPHPAASGSVPIMSEAQSKWAKPEDWAKYKNTISALFMCHSLPNVMRIMREDHDFHATPKMYQVHIYQKWGLRKGRPEPKSKKKRRREATEEPEGSVASSSHSQSQLPLRPQQDFEADIRMLEAANMDALFAPAAETERFMSAQGPSPGGDIDFIGTFRVADGDPRIRSPPPRYHHEVPLPPHETPPIGAPVGWQQFLTKAQLEPTDPINTSSVQESLFSAPSNADSGRWMSTVLDGAPSSSALTASARAALSSYSSGSRSSRRSKISSNSRASGASSSRETLLSSRSSHTSNSGSRSSRMTLPTGSLRLLDSPDALLFPEKSMFFARHYISSTFSTGLWTLSQNTDTSLLDTECVKLDAWYNDFNPGFEFLFENRSNQPDRIKRAFCIFQRCFAATEDIIMPQDPRVVIYICQQTIRFLYYDTVGRNLAQTFLKYVSGLCKKLFTEHHPLYIIMSQLARMDNFEFARNVPALMNCYFDHLEPFLDDSSSAFGFVNDLRGLTVSIMEATGMVGIYEAKPVLDRLVRRAKALNHKALHVQIEIAAMYQRNRYLIEARNMLRQIRSSEEARKDPYEATYAGIILMVVLRKMRDTTGGIELGYQMVEFLSRATKGRNTPDFNWELFKGLDMSTLMIILGKLEVELRDAKRHAEADEIKSHMDSVMSKQYEYDVEQQLEALSPEVTTEG</sequence>
<evidence type="ECO:0000259" key="2">
    <source>
        <dbReference type="Pfam" id="PF14420"/>
    </source>
</evidence>
<comment type="caution">
    <text evidence="3">The sequence shown here is derived from an EMBL/GenBank/DDBJ whole genome shotgun (WGS) entry which is preliminary data.</text>
</comment>
<gene>
    <name evidence="3" type="ORF">PG996_006792</name>
</gene>
<feature type="compositionally biased region" description="Low complexity" evidence="1">
    <location>
        <begin position="100"/>
        <end position="111"/>
    </location>
</feature>
<evidence type="ECO:0000256" key="1">
    <source>
        <dbReference type="SAM" id="MobiDB-lite"/>
    </source>
</evidence>
<evidence type="ECO:0000313" key="3">
    <source>
        <dbReference type="EMBL" id="KAK8067680.1"/>
    </source>
</evidence>
<accession>A0ABR1V904</accession>
<feature type="domain" description="Clr5" evidence="2">
    <location>
        <begin position="24"/>
        <end position="75"/>
    </location>
</feature>
<proteinExistence type="predicted"/>
<evidence type="ECO:0000313" key="4">
    <source>
        <dbReference type="Proteomes" id="UP001446871"/>
    </source>
</evidence>
<feature type="region of interest" description="Disordered" evidence="1">
    <location>
        <begin position="256"/>
        <end position="307"/>
    </location>
</feature>
<feature type="compositionally biased region" description="Polar residues" evidence="1">
    <location>
        <begin position="209"/>
        <end position="227"/>
    </location>
</feature>
<organism evidence="3 4">
    <name type="scientific">Apiospora saccharicola</name>
    <dbReference type="NCBI Taxonomy" id="335842"/>
    <lineage>
        <taxon>Eukaryota</taxon>
        <taxon>Fungi</taxon>
        <taxon>Dikarya</taxon>
        <taxon>Ascomycota</taxon>
        <taxon>Pezizomycotina</taxon>
        <taxon>Sordariomycetes</taxon>
        <taxon>Xylariomycetidae</taxon>
        <taxon>Amphisphaeriales</taxon>
        <taxon>Apiosporaceae</taxon>
        <taxon>Apiospora</taxon>
    </lineage>
</organism>
<reference evidence="3 4" key="1">
    <citation type="submission" date="2023-01" db="EMBL/GenBank/DDBJ databases">
        <title>Analysis of 21 Apiospora genomes using comparative genomics revels a genus with tremendous synthesis potential of carbohydrate active enzymes and secondary metabolites.</title>
        <authorList>
            <person name="Sorensen T."/>
        </authorList>
    </citation>
    <scope>NUCLEOTIDE SEQUENCE [LARGE SCALE GENOMIC DNA]</scope>
    <source>
        <strain evidence="3 4">CBS 83171</strain>
    </source>
</reference>
<keyword evidence="4" id="KW-1185">Reference proteome</keyword>
<protein>
    <submittedName>
        <fullName evidence="3">Clr5 domain-containing protein</fullName>
    </submittedName>
</protein>
<dbReference type="EMBL" id="JAQQWM010000004">
    <property type="protein sequence ID" value="KAK8067680.1"/>
    <property type="molecule type" value="Genomic_DNA"/>
</dbReference>
<feature type="region of interest" description="Disordered" evidence="1">
    <location>
        <begin position="208"/>
        <end position="233"/>
    </location>
</feature>
<dbReference type="Pfam" id="PF14420">
    <property type="entry name" value="Clr5"/>
    <property type="match status" value="1"/>
</dbReference>
<dbReference type="Proteomes" id="UP001446871">
    <property type="component" value="Unassembled WGS sequence"/>
</dbReference>